<sequence>MSLDYINIVNSVPTELKPDILGYSLNILKDIIPDNYDYDTKGEHTCGYSNWLHFIDVLSYVAQNAQISILSVDFTVKLVLRPNVKISFHIDDNYSSTNLTIRSLSLIKFYKLELSPHGLVSDKTALFFEHIMNTLNPVKASLFLIQQGLVILPRLAETFTRRITTVRLSQNCVAPFLLNLDRFNRLKKVIVYIESGSDSSDLKVNYQLLEALLSRIDKLVIDLCVLGPILEMDELLLAEFLNRFEGQVEFEVTELGLPMSTTSFKLCSSSQTIRSYTLLETDCEHLVSGYGDPNLLSQLNQLNKLSICVHHRFNFDLHSEYITSLCLTYMNSSLCIIPDLCKLTKLRQLTLKVYTDIHDVEVVSPFPKSLRKLSIFYVQGVNLTRKLVLPKYLKVLECRAIFLNHLDFQGCTALEILNLEISASDNIQETNTIWSLIPDTVNDLHVKYNSMLLPVLQRKVFGVHCKMNQSNKLFGLSIPDSIHEISISFGLSVARELVYVNSEPQVWIHLLNENSNTDGGDGILSLGRSTREQSYVMIKVGSNTKVVFPGCSHCLMTCNDDVFQNVAFPDYYSRSSYIRCAGKDGVSFLTNSEEVADKISVVCGGERN</sequence>
<keyword evidence="2" id="KW-1185">Reference proteome</keyword>
<comment type="caution">
    <text evidence="1">The sequence shown here is derived from an EMBL/GenBank/DDBJ whole genome shotgun (WGS) entry which is preliminary data.</text>
</comment>
<name>A0A9W7DFB0_AMBMO</name>
<evidence type="ECO:0000313" key="2">
    <source>
        <dbReference type="Proteomes" id="UP001165063"/>
    </source>
</evidence>
<gene>
    <name evidence="1" type="ORF">Amon01_000233300</name>
</gene>
<organism evidence="1 2">
    <name type="scientific">Ambrosiozyma monospora</name>
    <name type="common">Yeast</name>
    <name type="synonym">Endomycopsis monosporus</name>
    <dbReference type="NCBI Taxonomy" id="43982"/>
    <lineage>
        <taxon>Eukaryota</taxon>
        <taxon>Fungi</taxon>
        <taxon>Dikarya</taxon>
        <taxon>Ascomycota</taxon>
        <taxon>Saccharomycotina</taxon>
        <taxon>Pichiomycetes</taxon>
        <taxon>Pichiales</taxon>
        <taxon>Pichiaceae</taxon>
        <taxon>Ambrosiozyma</taxon>
    </lineage>
</organism>
<dbReference type="AlphaFoldDB" id="A0A9W7DFB0"/>
<dbReference type="EMBL" id="BSXU01000835">
    <property type="protein sequence ID" value="GMG21899.1"/>
    <property type="molecule type" value="Genomic_DNA"/>
</dbReference>
<reference evidence="1" key="1">
    <citation type="submission" date="2023-04" db="EMBL/GenBank/DDBJ databases">
        <title>Ambrosiozyma monospora NBRC 1965.</title>
        <authorList>
            <person name="Ichikawa N."/>
            <person name="Sato H."/>
            <person name="Tonouchi N."/>
        </authorList>
    </citation>
    <scope>NUCLEOTIDE SEQUENCE</scope>
    <source>
        <strain evidence="1">NBRC 1965</strain>
    </source>
</reference>
<proteinExistence type="predicted"/>
<evidence type="ECO:0000313" key="1">
    <source>
        <dbReference type="EMBL" id="GMG21899.1"/>
    </source>
</evidence>
<protein>
    <submittedName>
        <fullName evidence="1">Unnamed protein product</fullName>
    </submittedName>
</protein>
<dbReference type="Proteomes" id="UP001165063">
    <property type="component" value="Unassembled WGS sequence"/>
</dbReference>
<accession>A0A9W7DFB0</accession>